<comment type="caution">
    <text evidence="5">The sequence shown here is derived from an EMBL/GenBank/DDBJ whole genome shotgun (WGS) entry which is preliminary data.</text>
</comment>
<evidence type="ECO:0000256" key="3">
    <source>
        <dbReference type="NCBIfam" id="TIGR01900"/>
    </source>
</evidence>
<sequence length="361" mass="38805">MDLSTDVAELTRTLVDIESVSGNEKAVVAEIEAGLRALPWLEVVRDGDTLVARTNLGRAERVVLAGHTDTVPVNGNLPSRLEGDVLWGLGSCDMKGGLAVLLHLAAVLPEPTRDVTFLAYECEEVSADRNGLKRLAETRPELLAADFAVLMEPTDGEVEGGCQGTITVEVTARGARAHTARSWMGSNAVHAMKPLLDLLDSYEARRPVVDGIAYHEGLNAVFARGGVARNVVPDECVITVNHRFAPDLDLAAAESRLRELFEGAGYEVEVVDRSESARPGLLHPAAQDFVRAVTALEPAEAIEAGRVRAKLGWTDVSLFSALGVPAVNYGPGDPTLAHHKDERVSLDSVRSCEQRLRAWLS</sequence>
<dbReference type="Gene3D" id="3.30.70.360">
    <property type="match status" value="1"/>
</dbReference>
<dbReference type="InterPro" id="IPR000595">
    <property type="entry name" value="cNMP-bd_dom"/>
</dbReference>
<evidence type="ECO:0000313" key="6">
    <source>
        <dbReference type="Proteomes" id="UP001501842"/>
    </source>
</evidence>
<dbReference type="InterPro" id="IPR050072">
    <property type="entry name" value="Peptidase_M20A"/>
</dbReference>
<evidence type="ECO:0000259" key="4">
    <source>
        <dbReference type="PROSITE" id="PS50042"/>
    </source>
</evidence>
<dbReference type="InterPro" id="IPR002933">
    <property type="entry name" value="Peptidase_M20"/>
</dbReference>
<dbReference type="PANTHER" id="PTHR43808:SF31">
    <property type="entry name" value="N-ACETYL-L-CITRULLINE DEACETYLASE"/>
    <property type="match status" value="1"/>
</dbReference>
<organism evidence="5 6">
    <name type="scientific">Actinocorallia aurantiaca</name>
    <dbReference type="NCBI Taxonomy" id="46204"/>
    <lineage>
        <taxon>Bacteria</taxon>
        <taxon>Bacillati</taxon>
        <taxon>Actinomycetota</taxon>
        <taxon>Actinomycetes</taxon>
        <taxon>Streptosporangiales</taxon>
        <taxon>Thermomonosporaceae</taxon>
        <taxon>Actinocorallia</taxon>
    </lineage>
</organism>
<dbReference type="SUPFAM" id="SSF53187">
    <property type="entry name" value="Zn-dependent exopeptidases"/>
    <property type="match status" value="1"/>
</dbReference>
<proteinExistence type="predicted"/>
<dbReference type="RefSeq" id="WP_344449602.1">
    <property type="nucleotide sequence ID" value="NZ_BAAATZ010000006.1"/>
</dbReference>
<dbReference type="InterPro" id="IPR036264">
    <property type="entry name" value="Bact_exopeptidase_dim_dom"/>
</dbReference>
<dbReference type="NCBIfam" id="TIGR01900">
    <property type="entry name" value="dapE-gram_pos"/>
    <property type="match status" value="1"/>
</dbReference>
<gene>
    <name evidence="5" type="primary">dapE</name>
    <name evidence="5" type="ORF">GCM10010439_16230</name>
</gene>
<evidence type="ECO:0000256" key="2">
    <source>
        <dbReference type="ARBA" id="ARBA00022801"/>
    </source>
</evidence>
<keyword evidence="2" id="KW-0378">Hydrolase</keyword>
<dbReference type="InterPro" id="IPR011650">
    <property type="entry name" value="Peptidase_M20_dimer"/>
</dbReference>
<evidence type="ECO:0000313" key="5">
    <source>
        <dbReference type="EMBL" id="GAA2722736.1"/>
    </source>
</evidence>
<dbReference type="PROSITE" id="PS50042">
    <property type="entry name" value="CNMP_BINDING_3"/>
    <property type="match status" value="1"/>
</dbReference>
<evidence type="ECO:0000256" key="1">
    <source>
        <dbReference type="ARBA" id="ARBA00022723"/>
    </source>
</evidence>
<dbReference type="SUPFAM" id="SSF55031">
    <property type="entry name" value="Bacterial exopeptidase dimerisation domain"/>
    <property type="match status" value="1"/>
</dbReference>
<dbReference type="Proteomes" id="UP001501842">
    <property type="component" value="Unassembled WGS sequence"/>
</dbReference>
<accession>A0ABP6GFG3</accession>
<dbReference type="PANTHER" id="PTHR43808">
    <property type="entry name" value="ACETYLORNITHINE DEACETYLASE"/>
    <property type="match status" value="1"/>
</dbReference>
<dbReference type="EMBL" id="BAAATZ010000006">
    <property type="protein sequence ID" value="GAA2722736.1"/>
    <property type="molecule type" value="Genomic_DNA"/>
</dbReference>
<keyword evidence="6" id="KW-1185">Reference proteome</keyword>
<dbReference type="Pfam" id="PF01546">
    <property type="entry name" value="Peptidase_M20"/>
    <property type="match status" value="1"/>
</dbReference>
<protein>
    <recommendedName>
        <fullName evidence="3">Succinyl-diaminopimelate desuccinylase</fullName>
        <ecNumber evidence="3">3.5.1.18</ecNumber>
    </recommendedName>
</protein>
<dbReference type="InterPro" id="IPR010174">
    <property type="entry name" value="Succinyl-DAP_deSuclase_DapE"/>
</dbReference>
<dbReference type="EC" id="3.5.1.18" evidence="3"/>
<name>A0ABP6GFG3_9ACTN</name>
<reference evidence="6" key="1">
    <citation type="journal article" date="2019" name="Int. J. Syst. Evol. Microbiol.">
        <title>The Global Catalogue of Microorganisms (GCM) 10K type strain sequencing project: providing services to taxonomists for standard genome sequencing and annotation.</title>
        <authorList>
            <consortium name="The Broad Institute Genomics Platform"/>
            <consortium name="The Broad Institute Genome Sequencing Center for Infectious Disease"/>
            <person name="Wu L."/>
            <person name="Ma J."/>
        </authorList>
    </citation>
    <scope>NUCLEOTIDE SEQUENCE [LARGE SCALE GENOMIC DNA]</scope>
    <source>
        <strain evidence="6">JCM 8201</strain>
    </source>
</reference>
<keyword evidence="1" id="KW-0479">Metal-binding</keyword>
<dbReference type="Pfam" id="PF07687">
    <property type="entry name" value="M20_dimer"/>
    <property type="match status" value="1"/>
</dbReference>
<feature type="domain" description="Cyclic nucleotide-binding" evidence="4">
    <location>
        <begin position="46"/>
        <end position="135"/>
    </location>
</feature>
<dbReference type="Gene3D" id="3.40.630.10">
    <property type="entry name" value="Zn peptidases"/>
    <property type="match status" value="1"/>
</dbReference>